<dbReference type="EMBL" id="VDMD01000014">
    <property type="protein sequence ID" value="TRM62117.1"/>
    <property type="molecule type" value="Genomic_DNA"/>
</dbReference>
<protein>
    <recommendedName>
        <fullName evidence="4">BTB domain-containing protein</fullName>
    </recommendedName>
</protein>
<dbReference type="OrthoDB" id="2757422at2759"/>
<dbReference type="Proteomes" id="UP000320762">
    <property type="component" value="Unassembled WGS sequence"/>
</dbReference>
<evidence type="ECO:0000313" key="3">
    <source>
        <dbReference type="Proteomes" id="UP000320762"/>
    </source>
</evidence>
<name>A0A550CBF5_9AGAR</name>
<evidence type="ECO:0008006" key="4">
    <source>
        <dbReference type="Google" id="ProtNLM"/>
    </source>
</evidence>
<feature type="non-terminal residue" evidence="2">
    <location>
        <position position="1"/>
    </location>
</feature>
<organism evidence="2 3">
    <name type="scientific">Schizophyllum amplum</name>
    <dbReference type="NCBI Taxonomy" id="97359"/>
    <lineage>
        <taxon>Eukaryota</taxon>
        <taxon>Fungi</taxon>
        <taxon>Dikarya</taxon>
        <taxon>Basidiomycota</taxon>
        <taxon>Agaricomycotina</taxon>
        <taxon>Agaricomycetes</taxon>
        <taxon>Agaricomycetidae</taxon>
        <taxon>Agaricales</taxon>
        <taxon>Schizophyllaceae</taxon>
        <taxon>Schizophyllum</taxon>
    </lineage>
</organism>
<reference evidence="2 3" key="1">
    <citation type="journal article" date="2019" name="New Phytol.">
        <title>Comparative genomics reveals unique wood-decay strategies and fruiting body development in the Schizophyllaceae.</title>
        <authorList>
            <person name="Almasi E."/>
            <person name="Sahu N."/>
            <person name="Krizsan K."/>
            <person name="Balint B."/>
            <person name="Kovacs G.M."/>
            <person name="Kiss B."/>
            <person name="Cseklye J."/>
            <person name="Drula E."/>
            <person name="Henrissat B."/>
            <person name="Nagy I."/>
            <person name="Chovatia M."/>
            <person name="Adam C."/>
            <person name="LaButti K."/>
            <person name="Lipzen A."/>
            <person name="Riley R."/>
            <person name="Grigoriev I.V."/>
            <person name="Nagy L.G."/>
        </authorList>
    </citation>
    <scope>NUCLEOTIDE SEQUENCE [LARGE SCALE GENOMIC DNA]</scope>
    <source>
        <strain evidence="2 3">NL-1724</strain>
    </source>
</reference>
<proteinExistence type="predicted"/>
<feature type="signal peptide" evidence="1">
    <location>
        <begin position="1"/>
        <end position="21"/>
    </location>
</feature>
<evidence type="ECO:0000256" key="1">
    <source>
        <dbReference type="SAM" id="SignalP"/>
    </source>
</evidence>
<comment type="caution">
    <text evidence="2">The sequence shown here is derived from an EMBL/GenBank/DDBJ whole genome shotgun (WGS) entry which is preliminary data.</text>
</comment>
<keyword evidence="3" id="KW-1185">Reference proteome</keyword>
<sequence>MTTMTTPRSSLSLSTIIAVTSLPATLTSMLLDSPANHIPDLWFPDGNVIIRVGKRLCCVYKGFLASQSPVLSDMFSFPQPKSVDTFMGLPTVAFPDADQDVEHWLKALFVPGYFKNYPEEVDGTKLLAVLRLSHKYDVQYYRRCGLRYLAHNYATDLEGHYQTPRRNTSNKSAITPMDDDLIAESYTLAMEIGALWLIPSMVYNLHVLSYSRPAKADQIAASISHSGTAHLWRIGLLAGTRLAGGFSQSVWPPSSQFQCPGQKRLCSLDACILLCENSTLYVSDPLGFFSPHRIESMLSHHKELQVCTTCLEVLRERHGKKCKVFWETLPEELGLGTWAELRALKARDLGESGDD</sequence>
<evidence type="ECO:0000313" key="2">
    <source>
        <dbReference type="EMBL" id="TRM62117.1"/>
    </source>
</evidence>
<dbReference type="AlphaFoldDB" id="A0A550CBF5"/>
<accession>A0A550CBF5</accession>
<keyword evidence="1" id="KW-0732">Signal</keyword>
<gene>
    <name evidence="2" type="ORF">BD626DRAFT_596566</name>
</gene>
<feature type="chain" id="PRO_5022025311" description="BTB domain-containing protein" evidence="1">
    <location>
        <begin position="22"/>
        <end position="355"/>
    </location>
</feature>